<evidence type="ECO:0000256" key="1">
    <source>
        <dbReference type="SAM" id="Phobius"/>
    </source>
</evidence>
<dbReference type="RefSeq" id="WP_084093211.1">
    <property type="nucleotide sequence ID" value="NZ_FWXD01000060.1"/>
</dbReference>
<dbReference type="InterPro" id="IPR008900">
    <property type="entry name" value="Zot_N"/>
</dbReference>
<protein>
    <submittedName>
        <fullName evidence="3">Zonular occludens toxin (Zot)</fullName>
    </submittedName>
</protein>
<reference evidence="3 4" key="1">
    <citation type="submission" date="2017-04" db="EMBL/GenBank/DDBJ databases">
        <authorList>
            <person name="Afonso C.L."/>
            <person name="Miller P.J."/>
            <person name="Scott M.A."/>
            <person name="Spackman E."/>
            <person name="Goraichik I."/>
            <person name="Dimitrov K.M."/>
            <person name="Suarez D.L."/>
            <person name="Swayne D.E."/>
        </authorList>
    </citation>
    <scope>NUCLEOTIDE SEQUENCE [LARGE SCALE GENOMIC DNA]</scope>
    <source>
        <strain evidence="3 4">DSM 23236</strain>
    </source>
</reference>
<dbReference type="Gene3D" id="3.40.50.300">
    <property type="entry name" value="P-loop containing nucleotide triphosphate hydrolases"/>
    <property type="match status" value="1"/>
</dbReference>
<proteinExistence type="predicted"/>
<feature type="domain" description="Zona occludens toxin N-terminal" evidence="2">
    <location>
        <begin position="1"/>
        <end position="184"/>
    </location>
</feature>
<dbReference type="OrthoDB" id="8479507at2"/>
<keyword evidence="1" id="KW-1133">Transmembrane helix</keyword>
<keyword evidence="1" id="KW-0472">Membrane</keyword>
<organism evidence="3 4">
    <name type="scientific">Andreprevotia lacus DSM 23236</name>
    <dbReference type="NCBI Taxonomy" id="1121001"/>
    <lineage>
        <taxon>Bacteria</taxon>
        <taxon>Pseudomonadati</taxon>
        <taxon>Pseudomonadota</taxon>
        <taxon>Betaproteobacteria</taxon>
        <taxon>Neisseriales</taxon>
        <taxon>Chitinibacteraceae</taxon>
        <taxon>Andreprevotia</taxon>
    </lineage>
</organism>
<dbReference type="InterPro" id="IPR027417">
    <property type="entry name" value="P-loop_NTPase"/>
</dbReference>
<dbReference type="Pfam" id="PF05707">
    <property type="entry name" value="Zot"/>
    <property type="match status" value="1"/>
</dbReference>
<dbReference type="Proteomes" id="UP000192761">
    <property type="component" value="Unassembled WGS sequence"/>
</dbReference>
<evidence type="ECO:0000259" key="2">
    <source>
        <dbReference type="Pfam" id="PF05707"/>
    </source>
</evidence>
<dbReference type="SUPFAM" id="SSF52540">
    <property type="entry name" value="P-loop containing nucleoside triphosphate hydrolases"/>
    <property type="match status" value="1"/>
</dbReference>
<evidence type="ECO:0000313" key="4">
    <source>
        <dbReference type="Proteomes" id="UP000192761"/>
    </source>
</evidence>
<sequence>MLIFHEGLPGAGKSYEAMVKQIIPALQKGRAVFTNIRGVNHQKIAEVTAIDIELVEALIKCVSPEDTKTLLEIAENDSLVVIDEVQNHWPSKSGNMNPKEQEWVTEHRHLGIDVVLLGQDRRDVHPIWRRRIDQLFEFRKLDALGATKRYAWICSKAVKSEEFQQISKGVGKYDEKYFGTYASHREETTNTETHADDRGNIFKRSLVRVGGPLVLAAVGLAIFFLWSFFHPSRLVRNSQPLAASGV</sequence>
<dbReference type="AlphaFoldDB" id="A0A1W1Y183"/>
<feature type="transmembrane region" description="Helical" evidence="1">
    <location>
        <begin position="206"/>
        <end position="229"/>
    </location>
</feature>
<accession>A0A1W1Y183</accession>
<dbReference type="EMBL" id="FWXD01000060">
    <property type="protein sequence ID" value="SMC29980.1"/>
    <property type="molecule type" value="Genomic_DNA"/>
</dbReference>
<evidence type="ECO:0000313" key="3">
    <source>
        <dbReference type="EMBL" id="SMC29980.1"/>
    </source>
</evidence>
<gene>
    <name evidence="3" type="ORF">SAMN02745857_04324</name>
</gene>
<keyword evidence="4" id="KW-1185">Reference proteome</keyword>
<keyword evidence="1" id="KW-0812">Transmembrane</keyword>
<name>A0A1W1Y183_9NEIS</name>
<dbReference type="STRING" id="1121001.SAMN02745857_04324"/>